<feature type="domain" description="Glycosyl hydrolase family 92" evidence="8">
    <location>
        <begin position="303"/>
        <end position="767"/>
    </location>
</feature>
<evidence type="ECO:0000256" key="3">
    <source>
        <dbReference type="ARBA" id="ARBA00023295"/>
    </source>
</evidence>
<dbReference type="PANTHER" id="PTHR12143:SF43">
    <property type="entry name" value="PUTATIVE-RELATED"/>
    <property type="match status" value="1"/>
</dbReference>
<dbReference type="InterPro" id="IPR012939">
    <property type="entry name" value="Glyco_hydro_92"/>
</dbReference>
<evidence type="ECO:0000313" key="10">
    <source>
        <dbReference type="EMBL" id="MDQ0010907.1"/>
    </source>
</evidence>
<dbReference type="SUPFAM" id="SSF49785">
    <property type="entry name" value="Galactose-binding domain-like"/>
    <property type="match status" value="1"/>
</dbReference>
<keyword evidence="2" id="KW-0378">Hydrolase</keyword>
<dbReference type="NCBIfam" id="TIGR01180">
    <property type="entry name" value="aman2_put"/>
    <property type="match status" value="1"/>
</dbReference>
<evidence type="ECO:0000256" key="2">
    <source>
        <dbReference type="ARBA" id="ARBA00022801"/>
    </source>
</evidence>
<dbReference type="Gene3D" id="2.70.98.10">
    <property type="match status" value="1"/>
</dbReference>
<dbReference type="InterPro" id="IPR005887">
    <property type="entry name" value="GH92_a_mannosidase_put"/>
</dbReference>
<dbReference type="Gene3D" id="3.30.2080.10">
    <property type="entry name" value="GH92 mannosidase domain"/>
    <property type="match status" value="1"/>
</dbReference>
<dbReference type="Gene3D" id="1.20.1050.60">
    <property type="entry name" value="alpha-1,2-mannosidase"/>
    <property type="match status" value="1"/>
</dbReference>
<comment type="caution">
    <text evidence="10">The sequence shown here is derived from an EMBL/GenBank/DDBJ whole genome shotgun (WGS) entry which is preliminary data.</text>
</comment>
<dbReference type="InterPro" id="IPR050883">
    <property type="entry name" value="PNGase"/>
</dbReference>
<protein>
    <submittedName>
        <fullName evidence="10">Alpha-1,2-mannosidase</fullName>
    </submittedName>
</protein>
<dbReference type="SUPFAM" id="SSF49303">
    <property type="entry name" value="beta-Galactosidase/glucuronidase domain"/>
    <property type="match status" value="1"/>
</dbReference>
<keyword evidence="11" id="KW-1185">Reference proteome</keyword>
<dbReference type="Proteomes" id="UP001237737">
    <property type="component" value="Unassembled WGS sequence"/>
</dbReference>
<proteinExistence type="inferred from homology"/>
<feature type="signal peptide" evidence="5">
    <location>
        <begin position="1"/>
        <end position="27"/>
    </location>
</feature>
<dbReference type="InterPro" id="IPR013783">
    <property type="entry name" value="Ig-like_fold"/>
</dbReference>
<feature type="domain" description="Glycosyl hydrolases family 2 sugar binding" evidence="7">
    <location>
        <begin position="873"/>
        <end position="995"/>
    </location>
</feature>
<feature type="region of interest" description="Disordered" evidence="4">
    <location>
        <begin position="768"/>
        <end position="808"/>
    </location>
</feature>
<evidence type="ECO:0000259" key="8">
    <source>
        <dbReference type="Pfam" id="PF07971"/>
    </source>
</evidence>
<comment type="similarity">
    <text evidence="1">Belongs to the glycosyl hydrolase 2 family.</text>
</comment>
<dbReference type="InterPro" id="IPR008928">
    <property type="entry name" value="6-hairpin_glycosidase_sf"/>
</dbReference>
<evidence type="ECO:0000259" key="9">
    <source>
        <dbReference type="Pfam" id="PF17678"/>
    </source>
</evidence>
<evidence type="ECO:0000256" key="4">
    <source>
        <dbReference type="SAM" id="MobiDB-lite"/>
    </source>
</evidence>
<dbReference type="Gene3D" id="2.60.120.260">
    <property type="entry name" value="Galactose-binding domain-like"/>
    <property type="match status" value="1"/>
</dbReference>
<dbReference type="EMBL" id="JAUSSK010000004">
    <property type="protein sequence ID" value="MDQ0010907.1"/>
    <property type="molecule type" value="Genomic_DNA"/>
</dbReference>
<dbReference type="RefSeq" id="WP_306850997.1">
    <property type="nucleotide sequence ID" value="NZ_JAUSSK010000004.1"/>
</dbReference>
<dbReference type="Gene3D" id="2.60.40.10">
    <property type="entry name" value="Immunoglobulins"/>
    <property type="match status" value="1"/>
</dbReference>
<dbReference type="InterPro" id="IPR006102">
    <property type="entry name" value="Ig-like_GH2"/>
</dbReference>
<evidence type="ECO:0000256" key="5">
    <source>
        <dbReference type="SAM" id="SignalP"/>
    </source>
</evidence>
<keyword evidence="3" id="KW-0326">Glycosidase</keyword>
<dbReference type="InterPro" id="IPR041371">
    <property type="entry name" value="GH92_N"/>
</dbReference>
<feature type="domain" description="Glycosyl hydrolase family 92 N-terminal" evidence="9">
    <location>
        <begin position="47"/>
        <end position="295"/>
    </location>
</feature>
<reference evidence="10 11" key="1">
    <citation type="submission" date="2023-07" db="EMBL/GenBank/DDBJ databases">
        <title>Sorghum-associated microbial communities from plants grown in Nebraska, USA.</title>
        <authorList>
            <person name="Schachtman D."/>
        </authorList>
    </citation>
    <scope>NUCLEOTIDE SEQUENCE [LARGE SCALE GENOMIC DNA]</scope>
    <source>
        <strain evidence="10 11">CC60</strain>
    </source>
</reference>
<evidence type="ECO:0000256" key="1">
    <source>
        <dbReference type="ARBA" id="ARBA00007401"/>
    </source>
</evidence>
<dbReference type="Gene3D" id="1.20.1610.10">
    <property type="entry name" value="alpha-1,2-mannosidases domains"/>
    <property type="match status" value="1"/>
</dbReference>
<dbReference type="PANTHER" id="PTHR12143">
    <property type="entry name" value="PEPTIDE N-GLYCANASE PNGASE -RELATED"/>
    <property type="match status" value="1"/>
</dbReference>
<keyword evidence="5" id="KW-0732">Signal</keyword>
<dbReference type="InterPro" id="IPR036156">
    <property type="entry name" value="Beta-gal/glucu_dom_sf"/>
</dbReference>
<feature type="compositionally biased region" description="Low complexity" evidence="4">
    <location>
        <begin position="781"/>
        <end position="803"/>
    </location>
</feature>
<dbReference type="InterPro" id="IPR006104">
    <property type="entry name" value="Glyco_hydro_2_N"/>
</dbReference>
<dbReference type="InterPro" id="IPR017853">
    <property type="entry name" value="GH"/>
</dbReference>
<dbReference type="InterPro" id="IPR008979">
    <property type="entry name" value="Galactose-bd-like_sf"/>
</dbReference>
<evidence type="ECO:0000259" key="7">
    <source>
        <dbReference type="Pfam" id="PF02837"/>
    </source>
</evidence>
<gene>
    <name evidence="10" type="ORF">J2T07_003113</name>
</gene>
<dbReference type="SUPFAM" id="SSF48208">
    <property type="entry name" value="Six-hairpin glycosidases"/>
    <property type="match status" value="1"/>
</dbReference>
<sequence>MNASTARFPHRALAVALSMLVATTATALLAKDNKPATSSAAPVDIANPLVGTASLDNQVLLGNAPPPGEPTYTGMTTPGASLPQSATEAAPVNINADLGFATGVPVAYDYRRPVMFGFTGGGSTYGARGAPMVMPVVGDWTVPPDYATSYYDKATEKASPGYYAVDLATFRTRVELTATQWTSLMRFTFPESHRSNVVVNLRREGGDVEVVGDRILRGVAAAGRRDRDADGPFFVAEFSRPFTRFGTFHADVTNTGEGLGREDVQAGRRTVSGDYAGAYVTFDTKTGDQVVVRIAHGHSAEEANQRLRAQDSDTDFDRVHAKARAKWADLFDRVEVTGGTPKQRMLFYSTLYHSFASPRMIARKGEHFTDAEGHDQVADYDHYGPVPFWDTGRNQITLLMLLQPKVIQDIMRSELDRARERGYMNTSFHGDHAVFLYDGAWQRGIDFDYAAAYEYLHKNATDPKGPRGYLAEYVKQGWISDIVPPGNPSPPYAGGKAGVATTLEYAWDDHALADVARRLGKNDDAAMFLRRAANYRNVFDPSVGFFRGRTDDGKWISPFDPAEPYYNFMMKEGSGWSTLWLVPHDVQGLVNLLGGCDAFNAKLDTFFNTPYQPKGICRDCTGVIGQYVQGNQPDQQAAYLYAWSGQPWKTQALTRRILADLYGSDATGYGYPGMDDQGSTSSWYVLSAMGFYPVDPSRPEYIIGSPIFDRVRLRMGNGKVFEIVARNNSARNMYIQSATLDGKPWNKPWFSHADIQNGATLVLTMGPEPSKTWGTDPRDAPPSMSTSGPAGAATAPAPEQAATWSGKKAPLATPWTVEVSPDNALPEYPRPQLARPSLDHPRWMNLNGLWQYTAADERTAPPFGQTLKDRVLVPYPVESVLSGVQQHADFMFYRRLVDVPSAFTANGQHVRLNFGAVAQDATVYVNGSEVARHKGGYTSFGADITQALRPGGPQEIVVAVHAPVDAANVMVGKQRLKPEGIFYTAASGIWQSVWLEPVPTASLAQLDFTPTHGLDAFTVNSKLHGGDKGATLHVTAFADGEPVGEASGPAGKPLRLAIAHPRTWSPQDPFLYTFKATLAQGDQRDEVTSYAGLRSITIEKVGGRNRIVLNGKPTFLLATLDQGYWPDGIYTAPTDEALKFDIQKTRDLGFNTIRKHIKVEPARWYYWADRLGLMVWQDMPSLPNGHNDTLSEADKAGFRTEVSAIVEQLAGTTSIIGWIPFNEGWGQWSIPAAAELAKQVKQLDPSRLVNARSGLNCCDTKGDPQAGDVYDVHDYQGPGLPHPDATRASMDGEHGGLTLGVPGHTWPNTPINPYGEVKDNAALNEGYVANTAVLRDKGPVIGVSGSVYTQITDVEGEHNGLFTYDRKVEKVDEAKVRAINEATIRAGAKP</sequence>
<evidence type="ECO:0000313" key="11">
    <source>
        <dbReference type="Proteomes" id="UP001237737"/>
    </source>
</evidence>
<dbReference type="Gene3D" id="3.20.20.80">
    <property type="entry name" value="Glycosidases"/>
    <property type="match status" value="1"/>
</dbReference>
<feature type="chain" id="PRO_5046549453" evidence="5">
    <location>
        <begin position="28"/>
        <end position="1390"/>
    </location>
</feature>
<name>A0ABT9T0Y8_9GAMM</name>
<dbReference type="Pfam" id="PF02837">
    <property type="entry name" value="Glyco_hydro_2_N"/>
    <property type="match status" value="1"/>
</dbReference>
<feature type="domain" description="Glycoside hydrolase family 2 immunoglobulin-like beta-sandwich" evidence="6">
    <location>
        <begin position="1050"/>
        <end position="1094"/>
    </location>
</feature>
<dbReference type="InterPro" id="IPR014718">
    <property type="entry name" value="GH-type_carb-bd"/>
</dbReference>
<organism evidence="10 11">
    <name type="scientific">Luteibacter jiangsuensis</name>
    <dbReference type="NCBI Taxonomy" id="637577"/>
    <lineage>
        <taxon>Bacteria</taxon>
        <taxon>Pseudomonadati</taxon>
        <taxon>Pseudomonadota</taxon>
        <taxon>Gammaproteobacteria</taxon>
        <taxon>Lysobacterales</taxon>
        <taxon>Rhodanobacteraceae</taxon>
        <taxon>Luteibacter</taxon>
    </lineage>
</organism>
<accession>A0ABT9T0Y8</accession>
<dbReference type="SUPFAM" id="SSF51445">
    <property type="entry name" value="(Trans)glycosidases"/>
    <property type="match status" value="1"/>
</dbReference>
<evidence type="ECO:0000259" key="6">
    <source>
        <dbReference type="Pfam" id="PF00703"/>
    </source>
</evidence>
<dbReference type="Pfam" id="PF07971">
    <property type="entry name" value="Glyco_hydro_92"/>
    <property type="match status" value="1"/>
</dbReference>
<dbReference type="Pfam" id="PF17678">
    <property type="entry name" value="Glyco_hydro_92N"/>
    <property type="match status" value="1"/>
</dbReference>
<dbReference type="Pfam" id="PF00703">
    <property type="entry name" value="Glyco_hydro_2"/>
    <property type="match status" value="1"/>
</dbReference>